<feature type="binding site" evidence="3">
    <location>
        <begin position="325"/>
        <end position="327"/>
    </location>
    <ligand>
        <name>substrate</name>
    </ligand>
</feature>
<dbReference type="PRINTS" id="PR00149">
    <property type="entry name" value="FUMRATELYASE"/>
</dbReference>
<dbReference type="Pfam" id="PF10415">
    <property type="entry name" value="FumaraseC_C"/>
    <property type="match status" value="1"/>
</dbReference>
<organism evidence="6 7">
    <name type="scientific">Deinococcus roseus</name>
    <dbReference type="NCBI Taxonomy" id="392414"/>
    <lineage>
        <taxon>Bacteria</taxon>
        <taxon>Thermotogati</taxon>
        <taxon>Deinococcota</taxon>
        <taxon>Deinococci</taxon>
        <taxon>Deinococcales</taxon>
        <taxon>Deinococcaceae</taxon>
        <taxon>Deinococcus</taxon>
    </lineage>
</organism>
<dbReference type="InterPro" id="IPR024083">
    <property type="entry name" value="Fumarase/histidase_N"/>
</dbReference>
<evidence type="ECO:0000259" key="5">
    <source>
        <dbReference type="Pfam" id="PF10415"/>
    </source>
</evidence>
<dbReference type="InterPro" id="IPR005677">
    <property type="entry name" value="Fum_hydII"/>
</dbReference>
<dbReference type="InterPro" id="IPR018951">
    <property type="entry name" value="Fumarase_C_C"/>
</dbReference>
<dbReference type="Gene3D" id="1.10.40.30">
    <property type="entry name" value="Fumarase/aspartase (C-terminal domain)"/>
    <property type="match status" value="1"/>
</dbReference>
<dbReference type="PANTHER" id="PTHR11444">
    <property type="entry name" value="ASPARTATEAMMONIA/ARGININOSUCCINATE/ADENYLOSUCCINATE LYASE"/>
    <property type="match status" value="1"/>
</dbReference>
<comment type="pathway">
    <text evidence="3">Carbohydrate metabolism; tricarboxylic acid cycle; (S)-malate from fumarate: step 1/1.</text>
</comment>
<dbReference type="InterPro" id="IPR008948">
    <property type="entry name" value="L-Aspartase-like"/>
</dbReference>
<feature type="binding site" evidence="3">
    <location>
        <position position="188"/>
    </location>
    <ligand>
        <name>substrate</name>
    </ligand>
</feature>
<accession>A0ABQ2D7H4</accession>
<evidence type="ECO:0000256" key="2">
    <source>
        <dbReference type="ARBA" id="ARBA00023239"/>
    </source>
</evidence>
<reference evidence="7" key="1">
    <citation type="journal article" date="2019" name="Int. J. Syst. Evol. Microbiol.">
        <title>The Global Catalogue of Microorganisms (GCM) 10K type strain sequencing project: providing services to taxonomists for standard genome sequencing and annotation.</title>
        <authorList>
            <consortium name="The Broad Institute Genomics Platform"/>
            <consortium name="The Broad Institute Genome Sequencing Center for Infectious Disease"/>
            <person name="Wu L."/>
            <person name="Ma J."/>
        </authorList>
    </citation>
    <scope>NUCLEOTIDE SEQUENCE [LARGE SCALE GENOMIC DNA]</scope>
    <source>
        <strain evidence="7">JCM 14370</strain>
    </source>
</reference>
<protein>
    <recommendedName>
        <fullName evidence="3">Fumarate hydratase class II</fullName>
        <shortName evidence="3">Fumarase C</shortName>
        <ecNumber evidence="3">4.2.1.2</ecNumber>
    </recommendedName>
    <alternativeName>
        <fullName evidence="3">Aerobic fumarase</fullName>
    </alternativeName>
    <alternativeName>
        <fullName evidence="3">Iron-independent fumarase</fullName>
    </alternativeName>
</protein>
<comment type="caution">
    <text evidence="6">The sequence shown here is derived from an EMBL/GenBank/DDBJ whole genome shotgun (WGS) entry which is preliminary data.</text>
</comment>
<dbReference type="Proteomes" id="UP000632222">
    <property type="component" value="Unassembled WGS sequence"/>
</dbReference>
<comment type="similarity">
    <text evidence="1 3">Belongs to the class-II fumarase/aspartase family. Fumarase subfamily.</text>
</comment>
<dbReference type="NCBIfam" id="NF008909">
    <property type="entry name" value="PRK12273.1"/>
    <property type="match status" value="1"/>
</dbReference>
<dbReference type="CDD" id="cd01362">
    <property type="entry name" value="Fumarase_classII"/>
    <property type="match status" value="1"/>
</dbReference>
<feature type="active site" evidence="3">
    <location>
        <position position="319"/>
    </location>
</feature>
<feature type="binding site" evidence="3">
    <location>
        <begin position="140"/>
        <end position="142"/>
    </location>
    <ligand>
        <name>substrate</name>
    </ligand>
</feature>
<evidence type="ECO:0000313" key="7">
    <source>
        <dbReference type="Proteomes" id="UP000632222"/>
    </source>
</evidence>
<dbReference type="Gene3D" id="1.10.275.10">
    <property type="entry name" value="Fumarase/aspartase (N-terminal domain)"/>
    <property type="match status" value="1"/>
</dbReference>
<dbReference type="SUPFAM" id="SSF48557">
    <property type="entry name" value="L-aspartase-like"/>
    <property type="match status" value="1"/>
</dbReference>
<proteinExistence type="inferred from homology"/>
<dbReference type="NCBIfam" id="TIGR00979">
    <property type="entry name" value="fumC_II"/>
    <property type="match status" value="1"/>
</dbReference>
<dbReference type="HAMAP" id="MF_00743">
    <property type="entry name" value="FumaraseC"/>
    <property type="match status" value="1"/>
</dbReference>
<keyword evidence="3" id="KW-0816">Tricarboxylic acid cycle</keyword>
<keyword evidence="2 3" id="KW-0456">Lyase</keyword>
<dbReference type="PANTHER" id="PTHR11444:SF1">
    <property type="entry name" value="FUMARATE HYDRATASE, MITOCHONDRIAL"/>
    <property type="match status" value="1"/>
</dbReference>
<dbReference type="InterPro" id="IPR020557">
    <property type="entry name" value="Fumarate_lyase_CS"/>
</dbReference>
<comment type="subcellular location">
    <subcellularLocation>
        <location evidence="3">Cytoplasm</location>
    </subcellularLocation>
</comment>
<evidence type="ECO:0000313" key="6">
    <source>
        <dbReference type="EMBL" id="GGJ48867.1"/>
    </source>
</evidence>
<evidence type="ECO:0000256" key="1">
    <source>
        <dbReference type="ARBA" id="ARBA00009084"/>
    </source>
</evidence>
<feature type="binding site" evidence="3">
    <location>
        <position position="320"/>
    </location>
    <ligand>
        <name>substrate</name>
    </ligand>
</feature>
<feature type="binding site" evidence="3">
    <location>
        <begin position="99"/>
        <end position="101"/>
    </location>
    <ligand>
        <name>substrate</name>
    </ligand>
</feature>
<dbReference type="InterPro" id="IPR000362">
    <property type="entry name" value="Fumarate_lyase_fam"/>
</dbReference>
<comment type="catalytic activity">
    <reaction evidence="3">
        <text>(S)-malate = fumarate + H2O</text>
        <dbReference type="Rhea" id="RHEA:12460"/>
        <dbReference type="ChEBI" id="CHEBI:15377"/>
        <dbReference type="ChEBI" id="CHEBI:15589"/>
        <dbReference type="ChEBI" id="CHEBI:29806"/>
        <dbReference type="EC" id="4.2.1.2"/>
    </reaction>
</comment>
<keyword evidence="7" id="KW-1185">Reference proteome</keyword>
<comment type="function">
    <text evidence="3">Involved in the TCA cycle. Catalyzes the stereospecific interconversion of fumarate to L-malate.</text>
</comment>
<feature type="domain" description="Fumarate lyase N-terminal" evidence="4">
    <location>
        <begin position="11"/>
        <end position="343"/>
    </location>
</feature>
<dbReference type="InterPro" id="IPR022761">
    <property type="entry name" value="Fumarate_lyase_N"/>
</dbReference>
<dbReference type="PROSITE" id="PS00163">
    <property type="entry name" value="FUMARATE_LYASES"/>
    <property type="match status" value="1"/>
</dbReference>
<sequence>MTYRTESDTMGQIQVENSRYWGAQTQRSIQNFPIGVDRFRFTPAIIRSLGILKKGAAQANKDLGELPADIADLIVQAADEVIAGKLNEHFPLVVFQTGSGTQSNMNSNEVISNRAIEIAGGELGSKKPVHPNDHVNRGQSSNDTFPTAMHIAVVLELNEKLFPGVEKLRTTLARKAEEFQGIVKVGRTHLQDATPITLGQEIGGWVAQIDYCISEVKHALTGLYDLAIGGTAVGTGLNAHPQFGDLAASYYTKETGYPFRSAENKFAALSGHDALVQTSAALRTLAGALMKMANDVRWLASGPRNGIGEITIPENEPGSSIMPGKVNPTQSEALTMVCVQVFGNDAAVAFAGSQGNFQLNVFKPVMVHNVLESIQLISDAAVAFNDNCAEGIQPNLSKIEHNLAINLMQVTALNRHIGYDKAAAIAKKAHKEGTTMKEAALALGYLTEEEFAKWVIPMDMTHPSI</sequence>
<keyword evidence="3" id="KW-0963">Cytoplasm</keyword>
<comment type="miscellaneous">
    <text evidence="3">There are 2 substrate-binding sites: the catalytic A site, and the non-catalytic B site that may play a role in the transfer of substrate or product between the active site and the solvent. Alternatively, the B site may bind allosteric effectors.</text>
</comment>
<dbReference type="Gene3D" id="1.20.200.10">
    <property type="entry name" value="Fumarase/aspartase (Central domain)"/>
    <property type="match status" value="1"/>
</dbReference>
<feature type="active site" description="Proton donor/acceptor" evidence="3">
    <location>
        <position position="189"/>
    </location>
</feature>
<name>A0ABQ2D7H4_9DEIO</name>
<dbReference type="EMBL" id="BMOD01000019">
    <property type="protein sequence ID" value="GGJ48867.1"/>
    <property type="molecule type" value="Genomic_DNA"/>
</dbReference>
<dbReference type="Pfam" id="PF00206">
    <property type="entry name" value="Lyase_1"/>
    <property type="match status" value="1"/>
</dbReference>
<comment type="subunit">
    <text evidence="3">Homotetramer.</text>
</comment>
<evidence type="ECO:0000256" key="3">
    <source>
        <dbReference type="HAMAP-Rule" id="MF_00743"/>
    </source>
</evidence>
<feature type="site" description="Important for catalytic activity" evidence="3">
    <location>
        <position position="332"/>
    </location>
</feature>
<evidence type="ECO:0000259" key="4">
    <source>
        <dbReference type="Pfam" id="PF00206"/>
    </source>
</evidence>
<feature type="domain" description="Fumarase C C-terminal" evidence="5">
    <location>
        <begin position="410"/>
        <end position="462"/>
    </location>
</feature>
<feature type="binding site" description="in site B" evidence="3">
    <location>
        <begin position="130"/>
        <end position="133"/>
    </location>
    <ligand>
        <name>substrate</name>
    </ligand>
</feature>
<dbReference type="RefSeq" id="WP_189005527.1">
    <property type="nucleotide sequence ID" value="NZ_BMOD01000019.1"/>
</dbReference>
<dbReference type="EC" id="4.2.1.2" evidence="3"/>
<gene>
    <name evidence="3 6" type="primary">fumC</name>
    <name evidence="6" type="ORF">GCM10008938_38610</name>
</gene>
<dbReference type="PRINTS" id="PR00145">
    <property type="entry name" value="ARGSUCLYASE"/>
</dbReference>